<evidence type="ECO:0000259" key="14">
    <source>
        <dbReference type="PROSITE" id="PS50089"/>
    </source>
</evidence>
<organism evidence="15 16">
    <name type="scientific">Meganyctiphanes norvegica</name>
    <name type="common">Northern krill</name>
    <name type="synonym">Thysanopoda norvegica</name>
    <dbReference type="NCBI Taxonomy" id="48144"/>
    <lineage>
        <taxon>Eukaryota</taxon>
        <taxon>Metazoa</taxon>
        <taxon>Ecdysozoa</taxon>
        <taxon>Arthropoda</taxon>
        <taxon>Crustacea</taxon>
        <taxon>Multicrustacea</taxon>
        <taxon>Malacostraca</taxon>
        <taxon>Eumalacostraca</taxon>
        <taxon>Eucarida</taxon>
        <taxon>Euphausiacea</taxon>
        <taxon>Euphausiidae</taxon>
        <taxon>Meganyctiphanes</taxon>
    </lineage>
</organism>
<dbReference type="InterPro" id="IPR001841">
    <property type="entry name" value="Znf_RING"/>
</dbReference>
<dbReference type="EMBL" id="CAXKWB010078529">
    <property type="protein sequence ID" value="CAL4202774.1"/>
    <property type="molecule type" value="Genomic_DNA"/>
</dbReference>
<dbReference type="SUPFAM" id="SSF57850">
    <property type="entry name" value="RING/U-box"/>
    <property type="match status" value="1"/>
</dbReference>
<gene>
    <name evidence="15" type="ORF">MNOR_LOCUS37716</name>
</gene>
<comment type="similarity">
    <text evidence="9">Belongs to the RNF181 family.</text>
</comment>
<evidence type="ECO:0000256" key="4">
    <source>
        <dbReference type="ARBA" id="ARBA00022679"/>
    </source>
</evidence>
<comment type="pathway">
    <text evidence="2">Protein modification; protein ubiquitination.</text>
</comment>
<evidence type="ECO:0000256" key="13">
    <source>
        <dbReference type="PROSITE-ProRule" id="PRU00175"/>
    </source>
</evidence>
<evidence type="ECO:0000256" key="10">
    <source>
        <dbReference type="ARBA" id="ARBA00039317"/>
    </source>
</evidence>
<dbReference type="CDD" id="cd16669">
    <property type="entry name" value="RING-H2_RNF181"/>
    <property type="match status" value="1"/>
</dbReference>
<keyword evidence="4" id="KW-0808">Transferase</keyword>
<evidence type="ECO:0000256" key="8">
    <source>
        <dbReference type="ARBA" id="ARBA00022833"/>
    </source>
</evidence>
<dbReference type="GO" id="GO:0005737">
    <property type="term" value="C:cytoplasm"/>
    <property type="evidence" value="ECO:0007669"/>
    <property type="project" value="TreeGrafter"/>
</dbReference>
<evidence type="ECO:0000256" key="11">
    <source>
        <dbReference type="ARBA" id="ARBA00041674"/>
    </source>
</evidence>
<dbReference type="PROSITE" id="PS50089">
    <property type="entry name" value="ZF_RING_2"/>
    <property type="match status" value="1"/>
</dbReference>
<dbReference type="AlphaFoldDB" id="A0AAV2SHS1"/>
<dbReference type="Pfam" id="PF13639">
    <property type="entry name" value="zf-RING_2"/>
    <property type="match status" value="1"/>
</dbReference>
<keyword evidence="8" id="KW-0862">Zinc</keyword>
<dbReference type="SMART" id="SM00184">
    <property type="entry name" value="RING"/>
    <property type="match status" value="1"/>
</dbReference>
<feature type="non-terminal residue" evidence="15">
    <location>
        <position position="209"/>
    </location>
</feature>
<dbReference type="EC" id="2.3.2.27" evidence="3"/>
<comment type="caution">
    <text evidence="15">The sequence shown here is derived from an EMBL/GenBank/DDBJ whole genome shotgun (WGS) entry which is preliminary data.</text>
</comment>
<dbReference type="InterPro" id="IPR013083">
    <property type="entry name" value="Znf_RING/FYVE/PHD"/>
</dbReference>
<evidence type="ECO:0000256" key="12">
    <source>
        <dbReference type="ARBA" id="ARBA00045940"/>
    </source>
</evidence>
<protein>
    <recommendedName>
        <fullName evidence="10">E3 ubiquitin-protein ligase RNF181</fullName>
        <ecNumber evidence="3">2.3.2.27</ecNumber>
    </recommendedName>
    <alternativeName>
        <fullName evidence="11">RING finger protein 181</fullName>
    </alternativeName>
</protein>
<keyword evidence="6 13" id="KW-0863">Zinc-finger</keyword>
<evidence type="ECO:0000256" key="7">
    <source>
        <dbReference type="ARBA" id="ARBA00022786"/>
    </source>
</evidence>
<evidence type="ECO:0000256" key="3">
    <source>
        <dbReference type="ARBA" id="ARBA00012483"/>
    </source>
</evidence>
<evidence type="ECO:0000313" key="16">
    <source>
        <dbReference type="Proteomes" id="UP001497623"/>
    </source>
</evidence>
<proteinExistence type="inferred from homology"/>
<comment type="catalytic activity">
    <reaction evidence="1">
        <text>S-ubiquitinyl-[E2 ubiquitin-conjugating enzyme]-L-cysteine + [acceptor protein]-L-lysine = [E2 ubiquitin-conjugating enzyme]-L-cysteine + N(6)-ubiquitinyl-[acceptor protein]-L-lysine.</text>
        <dbReference type="EC" id="2.3.2.27"/>
    </reaction>
</comment>
<dbReference type="Proteomes" id="UP001497623">
    <property type="component" value="Unassembled WGS sequence"/>
</dbReference>
<dbReference type="GO" id="GO:0016567">
    <property type="term" value="P:protein ubiquitination"/>
    <property type="evidence" value="ECO:0007669"/>
    <property type="project" value="TreeGrafter"/>
</dbReference>
<dbReference type="FunFam" id="3.30.40.10:FF:000127">
    <property type="entry name" value="E3 ubiquitin-protein ligase RNF181"/>
    <property type="match status" value="1"/>
</dbReference>
<evidence type="ECO:0000256" key="1">
    <source>
        <dbReference type="ARBA" id="ARBA00000900"/>
    </source>
</evidence>
<reference evidence="15 16" key="1">
    <citation type="submission" date="2024-05" db="EMBL/GenBank/DDBJ databases">
        <authorList>
            <person name="Wallberg A."/>
        </authorList>
    </citation>
    <scope>NUCLEOTIDE SEQUENCE [LARGE SCALE GENOMIC DNA]</scope>
</reference>
<dbReference type="PANTHER" id="PTHR15710:SF160">
    <property type="entry name" value="E3 UBIQUITIN-PROTEIN LIGASE RNF181"/>
    <property type="match status" value="1"/>
</dbReference>
<evidence type="ECO:0000256" key="5">
    <source>
        <dbReference type="ARBA" id="ARBA00022723"/>
    </source>
</evidence>
<keyword evidence="7" id="KW-0833">Ubl conjugation pathway</keyword>
<evidence type="ECO:0000313" key="15">
    <source>
        <dbReference type="EMBL" id="CAL4202774.1"/>
    </source>
</evidence>
<feature type="domain" description="RING-type" evidence="14">
    <location>
        <begin position="132"/>
        <end position="173"/>
    </location>
</feature>
<evidence type="ECO:0000256" key="2">
    <source>
        <dbReference type="ARBA" id="ARBA00004906"/>
    </source>
</evidence>
<sequence length="209" mass="24269">MFIVLNTIKIVKKSNKISLVYQIKMLTDLNVLKKYSRDSILIYMTPIRHLSFSLKSYLFSGEIQICKPSLANNSANRKIFRAEFHIKEKWREPLRQSFGKERNGEVPTAEGASNLDVTKILNSVISEKRGQCSVCLKEWCVGDETKELPCTHKFHPGCILPWLNKTNSCPMCRHELPTDDADYEEYKKQKRRAKERKADLEILHNSMFS</sequence>
<dbReference type="GO" id="GO:0008270">
    <property type="term" value="F:zinc ion binding"/>
    <property type="evidence" value="ECO:0007669"/>
    <property type="project" value="UniProtKB-KW"/>
</dbReference>
<comment type="function">
    <text evidence="12">E3 ubiquitin-protein ligase which accepts ubiquitin from an E2 ubiquitin-conjugating enzyme in the form of a thioester and then directly transfers the ubiquitin to targeted substrates. Catalyzes monoubiquitination of 26S proteasome subunit PSMC2/RPT1.</text>
</comment>
<dbReference type="GO" id="GO:0061630">
    <property type="term" value="F:ubiquitin protein ligase activity"/>
    <property type="evidence" value="ECO:0007669"/>
    <property type="project" value="UniProtKB-EC"/>
</dbReference>
<evidence type="ECO:0000256" key="9">
    <source>
        <dbReference type="ARBA" id="ARBA00038197"/>
    </source>
</evidence>
<keyword evidence="5" id="KW-0479">Metal-binding</keyword>
<accession>A0AAV2SHS1</accession>
<keyword evidence="16" id="KW-1185">Reference proteome</keyword>
<dbReference type="Gene3D" id="3.30.40.10">
    <property type="entry name" value="Zinc/RING finger domain, C3HC4 (zinc finger)"/>
    <property type="match status" value="1"/>
</dbReference>
<evidence type="ECO:0000256" key="6">
    <source>
        <dbReference type="ARBA" id="ARBA00022771"/>
    </source>
</evidence>
<dbReference type="PANTHER" id="PTHR15710">
    <property type="entry name" value="E3 UBIQUITIN-PROTEIN LIGASE PRAJA"/>
    <property type="match status" value="1"/>
</dbReference>
<name>A0AAV2SHS1_MEGNR</name>